<feature type="domain" description="PhnB-like" evidence="1">
    <location>
        <begin position="13"/>
        <end position="137"/>
    </location>
</feature>
<keyword evidence="3" id="KW-1185">Reference proteome</keyword>
<dbReference type="InterPro" id="IPR029068">
    <property type="entry name" value="Glyas_Bleomycin-R_OHBP_Dase"/>
</dbReference>
<protein>
    <submittedName>
        <fullName evidence="2">VOC family protein</fullName>
    </submittedName>
</protein>
<dbReference type="Gene3D" id="3.10.180.10">
    <property type="entry name" value="2,3-Dihydroxybiphenyl 1,2-Dioxygenase, domain 1"/>
    <property type="match status" value="1"/>
</dbReference>
<dbReference type="Gene3D" id="3.30.720.110">
    <property type="match status" value="1"/>
</dbReference>
<dbReference type="InterPro" id="IPR028973">
    <property type="entry name" value="PhnB-like"/>
</dbReference>
<dbReference type="Pfam" id="PF06983">
    <property type="entry name" value="3-dmu-9_3-mt"/>
    <property type="match status" value="2"/>
</dbReference>
<comment type="caution">
    <text evidence="2">The sequence shown here is derived from an EMBL/GenBank/DDBJ whole genome shotgun (WGS) entry which is preliminary data.</text>
</comment>
<dbReference type="SUPFAM" id="SSF54593">
    <property type="entry name" value="Glyoxalase/Bleomycin resistance protein/Dihydroxybiphenyl dioxygenase"/>
    <property type="match status" value="2"/>
</dbReference>
<reference evidence="2" key="1">
    <citation type="submission" date="2021-03" db="EMBL/GenBank/DDBJ databases">
        <title>Antimicrobial resistance genes in bacteria isolated from Japanese honey, and their potential for conferring macrolide and lincosamide resistance in the American foulbrood pathogen Paenibacillus larvae.</title>
        <authorList>
            <person name="Okamoto M."/>
            <person name="Kumagai M."/>
            <person name="Kanamori H."/>
            <person name="Takamatsu D."/>
        </authorList>
    </citation>
    <scope>NUCLEOTIDE SEQUENCE</scope>
    <source>
        <strain evidence="2">J41TS4</strain>
    </source>
</reference>
<gene>
    <name evidence="2" type="ORF">J41TS4_07300</name>
</gene>
<evidence type="ECO:0000313" key="3">
    <source>
        <dbReference type="Proteomes" id="UP000678895"/>
    </source>
</evidence>
<dbReference type="EMBL" id="BORS01000002">
    <property type="protein sequence ID" value="GIO40972.1"/>
    <property type="molecule type" value="Genomic_DNA"/>
</dbReference>
<evidence type="ECO:0000259" key="1">
    <source>
        <dbReference type="Pfam" id="PF06983"/>
    </source>
</evidence>
<dbReference type="AlphaFoldDB" id="A0A919Y2G2"/>
<dbReference type="Proteomes" id="UP000678895">
    <property type="component" value="Unassembled WGS sequence"/>
</dbReference>
<proteinExistence type="predicted"/>
<sequence>MSDAKNGPLIHPIIPHLWFDKEAKEAAEFYCSVFPDSQITSAVTLRDTPSGDPDLVSFTVWGHSFMSISAGPYFKINPSISFIVNFDPSREENAKEMIDEVWSKLSENGTVLMPIDKYPFSERYGWIQDKYGVSWQLMLTNPAGEPRPTIIPSLMFVGENCGKTEEAREFYLSVFRNAKPGSLLRYGPGLEPDKEGTVMFTDFMLENTWFAAMDSAHEHQFGFNEAVSLLVNCETQEDIDYYWDKLSAVPEAEQCGWLKDRFGVSWQISPAALDEMMAKGTPEQRNRVTQAFLKMKKFNLAELRQAFQEE</sequence>
<organism evidence="2 3">
    <name type="scientific">Paenibacillus apis</name>
    <dbReference type="NCBI Taxonomy" id="1792174"/>
    <lineage>
        <taxon>Bacteria</taxon>
        <taxon>Bacillati</taxon>
        <taxon>Bacillota</taxon>
        <taxon>Bacilli</taxon>
        <taxon>Bacillales</taxon>
        <taxon>Paenibacillaceae</taxon>
        <taxon>Paenibacillus</taxon>
    </lineage>
</organism>
<dbReference type="PANTHER" id="PTHR33990">
    <property type="entry name" value="PROTEIN YJDN-RELATED"/>
    <property type="match status" value="1"/>
</dbReference>
<feature type="domain" description="PhnB-like" evidence="1">
    <location>
        <begin position="149"/>
        <end position="268"/>
    </location>
</feature>
<name>A0A919Y2G2_9BACL</name>
<accession>A0A919Y2G2</accession>
<dbReference type="RefSeq" id="WP_301624948.1">
    <property type="nucleotide sequence ID" value="NZ_BORS01000002.1"/>
</dbReference>
<dbReference type="Gene3D" id="3.30.720.100">
    <property type="match status" value="1"/>
</dbReference>
<evidence type="ECO:0000313" key="2">
    <source>
        <dbReference type="EMBL" id="GIO40972.1"/>
    </source>
</evidence>
<dbReference type="CDD" id="cd06588">
    <property type="entry name" value="PhnB_like"/>
    <property type="match status" value="2"/>
</dbReference>